<feature type="chain" id="PRO_5046544102" description="DUF3078 domain-containing protein" evidence="1">
    <location>
        <begin position="23"/>
        <end position="395"/>
    </location>
</feature>
<dbReference type="EMBL" id="JAGTXB010000022">
    <property type="protein sequence ID" value="MBS0031413.1"/>
    <property type="molecule type" value="Genomic_DNA"/>
</dbReference>
<organism evidence="2 3">
    <name type="scientific">Chitinophaga hostae</name>
    <dbReference type="NCBI Taxonomy" id="2831022"/>
    <lineage>
        <taxon>Bacteria</taxon>
        <taxon>Pseudomonadati</taxon>
        <taxon>Bacteroidota</taxon>
        <taxon>Chitinophagia</taxon>
        <taxon>Chitinophagales</taxon>
        <taxon>Chitinophagaceae</taxon>
        <taxon>Chitinophaga</taxon>
    </lineage>
</organism>
<sequence length="395" mass="43457">MKQVIRILSGLLILLSGQQLYAQQMTNAEKLSVPQSSAFKLVDISPTLIESPATPKAFGLGVLQSFSGDGWPQNYTAQFTPYWWALPKGRDVFNFIGVKRYKNGASPEVWKTNPFSALKFTNISIAFIKKDMVPDTVTTSQKVFSAGFRTTVIRAYGRGYAERLHALVDTLTQKQQADILDLVSSDPAYSAAVLSGDTATTARIIRQYTARKNEALSALMNRVKSQLVEKPVFQWDVSGAYATYGIADTTWKTGRAGIWSTVVFNAPLNVHRTGAITTNYLSIAGYARYMYDAYAIEKGMIAHSNSVDVGGRLSLEFDPVSFGMEAIYRNYAVGDNLKSQRVVGFVNYRVAKDLYINGAFGNDFGLDKSRILALFGVVVGFGNEKLDMSKLPSAP</sequence>
<evidence type="ECO:0008006" key="4">
    <source>
        <dbReference type="Google" id="ProtNLM"/>
    </source>
</evidence>
<evidence type="ECO:0000256" key="1">
    <source>
        <dbReference type="SAM" id="SignalP"/>
    </source>
</evidence>
<keyword evidence="1" id="KW-0732">Signal</keyword>
<protein>
    <recommendedName>
        <fullName evidence="4">DUF3078 domain-containing protein</fullName>
    </recommendedName>
</protein>
<gene>
    <name evidence="2" type="ORF">KE626_29050</name>
</gene>
<dbReference type="Proteomes" id="UP000676386">
    <property type="component" value="Unassembled WGS sequence"/>
</dbReference>
<name>A0ABS5J863_9BACT</name>
<reference evidence="2 3" key="1">
    <citation type="submission" date="2021-04" db="EMBL/GenBank/DDBJ databases">
        <title>Chitinophaga sp. nov., isolated from the rhizosphere soil.</title>
        <authorList>
            <person name="He S."/>
        </authorList>
    </citation>
    <scope>NUCLEOTIDE SEQUENCE [LARGE SCALE GENOMIC DNA]</scope>
    <source>
        <strain evidence="2 3">2R12</strain>
    </source>
</reference>
<feature type="signal peptide" evidence="1">
    <location>
        <begin position="1"/>
        <end position="22"/>
    </location>
</feature>
<comment type="caution">
    <text evidence="2">The sequence shown here is derived from an EMBL/GenBank/DDBJ whole genome shotgun (WGS) entry which is preliminary data.</text>
</comment>
<accession>A0ABS5J863</accession>
<dbReference type="RefSeq" id="WP_211976578.1">
    <property type="nucleotide sequence ID" value="NZ_CBFHAM010000100.1"/>
</dbReference>
<keyword evidence="3" id="KW-1185">Reference proteome</keyword>
<proteinExistence type="predicted"/>
<evidence type="ECO:0000313" key="3">
    <source>
        <dbReference type="Proteomes" id="UP000676386"/>
    </source>
</evidence>
<evidence type="ECO:0000313" key="2">
    <source>
        <dbReference type="EMBL" id="MBS0031413.1"/>
    </source>
</evidence>